<evidence type="ECO:0000313" key="6">
    <source>
        <dbReference type="EMBL" id="CAD6254674.1"/>
    </source>
</evidence>
<dbReference type="PANTHER" id="PTHR47186:SF49">
    <property type="entry name" value="NB-ARC DOMAIN-CONTAINING PROTEIN"/>
    <property type="match status" value="1"/>
</dbReference>
<dbReference type="InterPro" id="IPR058922">
    <property type="entry name" value="WHD_DRP"/>
</dbReference>
<keyword evidence="3" id="KW-1133">Transmembrane helix</keyword>
<dbReference type="Pfam" id="PF23559">
    <property type="entry name" value="WHD_DRP"/>
    <property type="match status" value="1"/>
</dbReference>
<evidence type="ECO:0000259" key="5">
    <source>
        <dbReference type="Pfam" id="PF23598"/>
    </source>
</evidence>
<dbReference type="GO" id="GO:0006952">
    <property type="term" value="P:defense response"/>
    <property type="evidence" value="ECO:0007669"/>
    <property type="project" value="UniProtKB-KW"/>
</dbReference>
<evidence type="ECO:0000256" key="1">
    <source>
        <dbReference type="ARBA" id="ARBA00022737"/>
    </source>
</evidence>
<evidence type="ECO:0000259" key="4">
    <source>
        <dbReference type="Pfam" id="PF23559"/>
    </source>
</evidence>
<feature type="transmembrane region" description="Helical" evidence="3">
    <location>
        <begin position="787"/>
        <end position="810"/>
    </location>
</feature>
<dbReference type="SUPFAM" id="SSF52540">
    <property type="entry name" value="P-loop containing nucleoside triphosphate hydrolases"/>
    <property type="match status" value="1"/>
</dbReference>
<sequence>MMIPRLKYDIGMRLIEKCDGLPLGVKVMGGLLRQKRIRRTDWQNVLDDSLWSVSQMPKELNYAVYLSYEDLQPCLKPCFLHYSLLPRGTLFFVHDIVGMWISEGFVHGTLRDLEEIGREYYDRLIQRNLIEPDKTYLDQVACNMHDVVRSFAHNMLGDEALIAHNSKIGIDKLKSQKFFRLSLESKGSEQHDLEWCSLQTQTSLRTLILVGNIKIKPGDSFVSLSSLRTLHLDSVNIDAIAESLYQLKHLRYLSIQNCNTSKLTEDIGKLKFLQYISLSGCQSLANLPSSIGVLQDLRVLRLNRTNVSVIPREFSGLTSLRKLFAFPAHMDCDHCSLEELGPLCQLTHLHISFLENVASSSMAMKAKLGEKNRLRYLSLECTSRLGDDGLLVEEEEGISQKEKRQIEEVFDELCPPLGLEILNIEGYFGERLPGWMMLTAVTPLGSLRILTMDDLACCTELPSGLSQLPCLEVLQIRKAPAIKRVGLEFLQPSNHVGVAFPRLHLLIFDGFVEWEEWVWEEQVKGMPILEGLVLKMCKLRRVPPGLAFHAMALKTLCIYDVKHLSALENFASVVHLHVFRNTDLERISNLPFHAMALKTLCIYDVKHLSSLENFASVVHLHVFRNTDLERISNLPKLQKLVIVMCPEMKVLEGMPSLQRLILEDYDMETVPRYLQDVNPRHLLLDCSLSLLTSIAAGKSGPEWDKFSHIQLVKAYANDKGSPRNWYVFYTRDPFRFETNISGSAIAQARNRRKWLTYSQTCPIEDEQPTGRHTYEEKCVPLCVRFRLLGVGVLSFCFLPPTAGGGVYVAISS</sequence>
<dbReference type="InterPro" id="IPR032675">
    <property type="entry name" value="LRR_dom_sf"/>
</dbReference>
<dbReference type="PRINTS" id="PR00364">
    <property type="entry name" value="DISEASERSIST"/>
</dbReference>
<reference evidence="6" key="1">
    <citation type="submission" date="2020-10" db="EMBL/GenBank/DDBJ databases">
        <authorList>
            <person name="Han B."/>
            <person name="Lu T."/>
            <person name="Zhao Q."/>
            <person name="Huang X."/>
            <person name="Zhao Y."/>
        </authorList>
    </citation>
    <scope>NUCLEOTIDE SEQUENCE</scope>
</reference>
<dbReference type="Gene3D" id="1.10.8.430">
    <property type="entry name" value="Helical domain of apoptotic protease-activating factors"/>
    <property type="match status" value="1"/>
</dbReference>
<keyword evidence="1" id="KW-0677">Repeat</keyword>
<dbReference type="Gene3D" id="3.80.10.10">
    <property type="entry name" value="Ribonuclease Inhibitor"/>
    <property type="match status" value="2"/>
</dbReference>
<dbReference type="InterPro" id="IPR036388">
    <property type="entry name" value="WH-like_DNA-bd_sf"/>
</dbReference>
<feature type="domain" description="Disease resistance R13L4/SHOC-2-like LRR" evidence="5">
    <location>
        <begin position="219"/>
        <end position="543"/>
    </location>
</feature>
<dbReference type="InterPro" id="IPR055414">
    <property type="entry name" value="LRR_R13L4/SHOC2-like"/>
</dbReference>
<dbReference type="Pfam" id="PF23598">
    <property type="entry name" value="LRR_14"/>
    <property type="match status" value="1"/>
</dbReference>
<gene>
    <name evidence="6" type="ORF">NCGR_LOCUS38277</name>
</gene>
<dbReference type="Proteomes" id="UP000604825">
    <property type="component" value="Unassembled WGS sequence"/>
</dbReference>
<dbReference type="Gene3D" id="1.10.10.10">
    <property type="entry name" value="Winged helix-like DNA-binding domain superfamily/Winged helix DNA-binding domain"/>
    <property type="match status" value="1"/>
</dbReference>
<protein>
    <recommendedName>
        <fullName evidence="8">NB-ARC domain-containing protein</fullName>
    </recommendedName>
</protein>
<organism evidence="6 7">
    <name type="scientific">Miscanthus lutarioriparius</name>
    <dbReference type="NCBI Taxonomy" id="422564"/>
    <lineage>
        <taxon>Eukaryota</taxon>
        <taxon>Viridiplantae</taxon>
        <taxon>Streptophyta</taxon>
        <taxon>Embryophyta</taxon>
        <taxon>Tracheophyta</taxon>
        <taxon>Spermatophyta</taxon>
        <taxon>Magnoliopsida</taxon>
        <taxon>Liliopsida</taxon>
        <taxon>Poales</taxon>
        <taxon>Poaceae</taxon>
        <taxon>PACMAD clade</taxon>
        <taxon>Panicoideae</taxon>
        <taxon>Andropogonodae</taxon>
        <taxon>Andropogoneae</taxon>
        <taxon>Saccharinae</taxon>
        <taxon>Miscanthus</taxon>
    </lineage>
</organism>
<dbReference type="InterPro" id="IPR042197">
    <property type="entry name" value="Apaf_helical"/>
</dbReference>
<dbReference type="InterPro" id="IPR027417">
    <property type="entry name" value="P-loop_NTPase"/>
</dbReference>
<evidence type="ECO:0000313" key="7">
    <source>
        <dbReference type="Proteomes" id="UP000604825"/>
    </source>
</evidence>
<accession>A0A811QF90</accession>
<keyword evidence="2" id="KW-0611">Plant defense</keyword>
<dbReference type="PANTHER" id="PTHR47186">
    <property type="entry name" value="LEUCINE-RICH REPEAT-CONTAINING PROTEIN 57"/>
    <property type="match status" value="1"/>
</dbReference>
<name>A0A811QF90_9POAL</name>
<dbReference type="AlphaFoldDB" id="A0A811QF90"/>
<proteinExistence type="predicted"/>
<keyword evidence="3" id="KW-0472">Membrane</keyword>
<evidence type="ECO:0000256" key="3">
    <source>
        <dbReference type="SAM" id="Phobius"/>
    </source>
</evidence>
<keyword evidence="3" id="KW-0812">Transmembrane</keyword>
<evidence type="ECO:0008006" key="8">
    <source>
        <dbReference type="Google" id="ProtNLM"/>
    </source>
</evidence>
<dbReference type="OrthoDB" id="762143at2759"/>
<dbReference type="SUPFAM" id="SSF52058">
    <property type="entry name" value="L domain-like"/>
    <property type="match status" value="1"/>
</dbReference>
<evidence type="ECO:0000256" key="2">
    <source>
        <dbReference type="ARBA" id="ARBA00022821"/>
    </source>
</evidence>
<dbReference type="EMBL" id="CAJGYO010000009">
    <property type="protein sequence ID" value="CAD6254674.1"/>
    <property type="molecule type" value="Genomic_DNA"/>
</dbReference>
<comment type="caution">
    <text evidence="6">The sequence shown here is derived from an EMBL/GenBank/DDBJ whole genome shotgun (WGS) entry which is preliminary data.</text>
</comment>
<keyword evidence="7" id="KW-1185">Reference proteome</keyword>
<feature type="domain" description="Disease resistance protein winged helix" evidence="4">
    <location>
        <begin position="86"/>
        <end position="152"/>
    </location>
</feature>